<keyword evidence="3" id="KW-1185">Reference proteome</keyword>
<evidence type="ECO:0000313" key="3">
    <source>
        <dbReference type="Proteomes" id="UP000253426"/>
    </source>
</evidence>
<name>A0A366HU86_9BACT</name>
<accession>A0A366HU86</accession>
<evidence type="ECO:0000313" key="2">
    <source>
        <dbReference type="EMBL" id="RBP47846.1"/>
    </source>
</evidence>
<dbReference type="Pfam" id="PF03734">
    <property type="entry name" value="YkuD"/>
    <property type="match status" value="1"/>
</dbReference>
<dbReference type="PANTHER" id="PTHR38589">
    <property type="entry name" value="BLR0621 PROTEIN"/>
    <property type="match status" value="1"/>
</dbReference>
<gene>
    <name evidence="2" type="ORF">DES53_101646</name>
</gene>
<dbReference type="InterPro" id="IPR005490">
    <property type="entry name" value="LD_TPept_cat_dom"/>
</dbReference>
<dbReference type="PANTHER" id="PTHR38589:SF1">
    <property type="entry name" value="BLR0621 PROTEIN"/>
    <property type="match status" value="1"/>
</dbReference>
<feature type="domain" description="L,D-TPase catalytic" evidence="1">
    <location>
        <begin position="123"/>
        <end position="264"/>
    </location>
</feature>
<organism evidence="2 3">
    <name type="scientific">Roseimicrobium gellanilyticum</name>
    <dbReference type="NCBI Taxonomy" id="748857"/>
    <lineage>
        <taxon>Bacteria</taxon>
        <taxon>Pseudomonadati</taxon>
        <taxon>Verrucomicrobiota</taxon>
        <taxon>Verrucomicrobiia</taxon>
        <taxon>Verrucomicrobiales</taxon>
        <taxon>Verrucomicrobiaceae</taxon>
        <taxon>Roseimicrobium</taxon>
    </lineage>
</organism>
<reference evidence="2 3" key="1">
    <citation type="submission" date="2018-06" db="EMBL/GenBank/DDBJ databases">
        <title>Genomic Encyclopedia of Type Strains, Phase IV (KMG-IV): sequencing the most valuable type-strain genomes for metagenomic binning, comparative biology and taxonomic classification.</title>
        <authorList>
            <person name="Goeker M."/>
        </authorList>
    </citation>
    <scope>NUCLEOTIDE SEQUENCE [LARGE SCALE GENOMIC DNA]</scope>
    <source>
        <strain evidence="2 3">DSM 25532</strain>
    </source>
</reference>
<dbReference type="Proteomes" id="UP000253426">
    <property type="component" value="Unassembled WGS sequence"/>
</dbReference>
<dbReference type="GO" id="GO:0016740">
    <property type="term" value="F:transferase activity"/>
    <property type="evidence" value="ECO:0007669"/>
    <property type="project" value="InterPro"/>
</dbReference>
<dbReference type="AlphaFoldDB" id="A0A366HU86"/>
<evidence type="ECO:0000259" key="1">
    <source>
        <dbReference type="Pfam" id="PF03734"/>
    </source>
</evidence>
<comment type="caution">
    <text evidence="2">The sequence shown here is derived from an EMBL/GenBank/DDBJ whole genome shotgun (WGS) entry which is preliminary data.</text>
</comment>
<sequence length="288" mass="32594">MISGFALWEIMPSQFLLQRKIGCTPQLFSNICPELTVHGDYKVKFRPILLSVCLAILGFTEASAQVPSQARQLIVAVAPEWNSMRATLQCWERESAGAAWKPAFKSPWPVLLGKKGMAWGRGVSTPSDSSIPWKVEKDGKAPAGLFELGRLHGYAARPPQGAVWPYLQVGPYDAWVDDPRLPHYNQHVRVDPQNIPPWFESQRMRLGDAAYKWLLEIRHNTNPPQAGYGSAIFFHVRRGPDRPSAGCTTMAVENLEAMIKWIREEKRPYYVLLPKAEYDKLRKSWGLP</sequence>
<protein>
    <submittedName>
        <fullName evidence="2">L,D-peptidoglycan transpeptidase YkuD (ErfK/YbiS/YcfS/YnhG family)</fullName>
    </submittedName>
</protein>
<proteinExistence type="predicted"/>
<dbReference type="EMBL" id="QNRR01000001">
    <property type="protein sequence ID" value="RBP47846.1"/>
    <property type="molecule type" value="Genomic_DNA"/>
</dbReference>